<keyword evidence="1" id="KW-0378">Hydrolase</keyword>
<dbReference type="Proteomes" id="UP000037136">
    <property type="component" value="Unassembled WGS sequence"/>
</dbReference>
<accession>A0A2A9P1J6</accession>
<sequence>MKPQLSATEKLRLAVRLLTVAPLKLSYYAAQLALFAVRNRLPVRLYVKCATARFALGSLSAREVQYMQPGTEEAYRSWMKDKARRTPDRVRLEPDVQRLDSADGGAILWMGNRRAASKVVLFFHGGGFCIPAGRGHFEWCWNAYVQTGMETGVEVAVAFLRYSLSPEARFPVQLRQQVAALKAILASGLPPSDIIIGGDSAGGNLVTQLLGHILHPHPDVDSIQLSRPLAGAFAVSPWLSCDTNMRGFRENGRSDMLCAQSIQSLALTYFGSEAALHSAQRGQNGWVLPMDADETWLLGVDALVSSLYVTAGSREVLVDDARWLVRALKAANCEVLFHEAGGEAHDFVLLEGDVAEVGEATKRIKEWFRSVIVSRTG</sequence>
<reference evidence="3 4" key="2">
    <citation type="journal article" date="2017" name="Sci. Rep.">
        <title>Ant-infecting Ophiocordyceps genomes reveal a high diversity of potential behavioral manipulation genes and a possible major role for enterotoxins.</title>
        <authorList>
            <person name="de Bekker C."/>
            <person name="Ohm R.A."/>
            <person name="Evans H.C."/>
            <person name="Brachmann A."/>
            <person name="Hughes D.P."/>
        </authorList>
    </citation>
    <scope>NUCLEOTIDE SEQUENCE [LARGE SCALE GENOMIC DNA]</scope>
    <source>
        <strain evidence="3 4">SC16a</strain>
    </source>
</reference>
<dbReference type="OrthoDB" id="2152029at2759"/>
<dbReference type="GO" id="GO:0016787">
    <property type="term" value="F:hydrolase activity"/>
    <property type="evidence" value="ECO:0007669"/>
    <property type="project" value="UniProtKB-KW"/>
</dbReference>
<evidence type="ECO:0000313" key="3">
    <source>
        <dbReference type="EMBL" id="PFH54951.1"/>
    </source>
</evidence>
<dbReference type="PANTHER" id="PTHR48081:SF31">
    <property type="entry name" value="STERYL ACETYL HYDROLASE MUG81-RELATED"/>
    <property type="match status" value="1"/>
</dbReference>
<keyword evidence="4" id="KW-1185">Reference proteome</keyword>
<reference evidence="3 4" key="1">
    <citation type="journal article" date="2015" name="BMC Genomics">
        <title>Gene expression during zombie ant biting behavior reflects the complexity underlying fungal parasitic behavioral manipulation.</title>
        <authorList>
            <person name="de Bekker C."/>
            <person name="Ohm R.A."/>
            <person name="Loreto R.G."/>
            <person name="Sebastian A."/>
            <person name="Albert I."/>
            <person name="Merrow M."/>
            <person name="Brachmann A."/>
            <person name="Hughes D.P."/>
        </authorList>
    </citation>
    <scope>NUCLEOTIDE SEQUENCE [LARGE SCALE GENOMIC DNA]</scope>
    <source>
        <strain evidence="3 4">SC16a</strain>
    </source>
</reference>
<dbReference type="InterPro" id="IPR029058">
    <property type="entry name" value="AB_hydrolase_fold"/>
</dbReference>
<evidence type="ECO:0000259" key="2">
    <source>
        <dbReference type="Pfam" id="PF07859"/>
    </source>
</evidence>
<dbReference type="EMBL" id="LAZP02001481">
    <property type="protein sequence ID" value="PFH54951.1"/>
    <property type="molecule type" value="Genomic_DNA"/>
</dbReference>
<dbReference type="Gene3D" id="3.40.50.1820">
    <property type="entry name" value="alpha/beta hydrolase"/>
    <property type="match status" value="1"/>
</dbReference>
<evidence type="ECO:0000313" key="4">
    <source>
        <dbReference type="Proteomes" id="UP000037136"/>
    </source>
</evidence>
<organism evidence="3 4">
    <name type="scientific">Ophiocordyceps unilateralis</name>
    <name type="common">Zombie-ant fungus</name>
    <name type="synonym">Torrubia unilateralis</name>
    <dbReference type="NCBI Taxonomy" id="268505"/>
    <lineage>
        <taxon>Eukaryota</taxon>
        <taxon>Fungi</taxon>
        <taxon>Dikarya</taxon>
        <taxon>Ascomycota</taxon>
        <taxon>Pezizomycotina</taxon>
        <taxon>Sordariomycetes</taxon>
        <taxon>Hypocreomycetidae</taxon>
        <taxon>Hypocreales</taxon>
        <taxon>Ophiocordycipitaceae</taxon>
        <taxon>Ophiocordyceps</taxon>
    </lineage>
</organism>
<dbReference type="PANTHER" id="PTHR48081">
    <property type="entry name" value="AB HYDROLASE SUPERFAMILY PROTEIN C4A8.06C"/>
    <property type="match status" value="1"/>
</dbReference>
<gene>
    <name evidence="3" type="ORF">XA68_11397</name>
</gene>
<feature type="domain" description="Alpha/beta hydrolase fold-3" evidence="2">
    <location>
        <begin position="120"/>
        <end position="348"/>
    </location>
</feature>
<dbReference type="InterPro" id="IPR013094">
    <property type="entry name" value="AB_hydrolase_3"/>
</dbReference>
<evidence type="ECO:0000256" key="1">
    <source>
        <dbReference type="ARBA" id="ARBA00022801"/>
    </source>
</evidence>
<dbReference type="Pfam" id="PF07859">
    <property type="entry name" value="Abhydrolase_3"/>
    <property type="match status" value="1"/>
</dbReference>
<dbReference type="SUPFAM" id="SSF53474">
    <property type="entry name" value="alpha/beta-Hydrolases"/>
    <property type="match status" value="1"/>
</dbReference>
<protein>
    <recommendedName>
        <fullName evidence="2">Alpha/beta hydrolase fold-3 domain-containing protein</fullName>
    </recommendedName>
</protein>
<name>A0A2A9P1J6_OPHUN</name>
<dbReference type="STRING" id="268505.A0A2A9P1J6"/>
<dbReference type="InterPro" id="IPR050300">
    <property type="entry name" value="GDXG_lipolytic_enzyme"/>
</dbReference>
<proteinExistence type="predicted"/>
<dbReference type="AlphaFoldDB" id="A0A2A9P1J6"/>
<comment type="caution">
    <text evidence="3">The sequence shown here is derived from an EMBL/GenBank/DDBJ whole genome shotgun (WGS) entry which is preliminary data.</text>
</comment>